<reference evidence="2 3" key="1">
    <citation type="submission" date="2021-06" db="EMBL/GenBank/DDBJ databases">
        <title>Caerostris extrusa draft genome.</title>
        <authorList>
            <person name="Kono N."/>
            <person name="Arakawa K."/>
        </authorList>
    </citation>
    <scope>NUCLEOTIDE SEQUENCE [LARGE SCALE GENOMIC DNA]</scope>
</reference>
<protein>
    <submittedName>
        <fullName evidence="2">Uncharacterized protein</fullName>
    </submittedName>
</protein>
<evidence type="ECO:0000313" key="3">
    <source>
        <dbReference type="Proteomes" id="UP001054945"/>
    </source>
</evidence>
<accession>A0AAV4R8V4</accession>
<feature type="compositionally biased region" description="Polar residues" evidence="1">
    <location>
        <begin position="15"/>
        <end position="24"/>
    </location>
</feature>
<evidence type="ECO:0000256" key="1">
    <source>
        <dbReference type="SAM" id="MobiDB-lite"/>
    </source>
</evidence>
<keyword evidence="3" id="KW-1185">Reference proteome</keyword>
<sequence length="79" mass="8850">MLRNQQGIGVPHYLISSSPPQTQSAVITNEKPDYAFGNKQGEILMADRKLHLLQMMMIMGMGEEEEEESFNSESSPSPH</sequence>
<comment type="caution">
    <text evidence="2">The sequence shown here is derived from an EMBL/GenBank/DDBJ whole genome shotgun (WGS) entry which is preliminary data.</text>
</comment>
<dbReference type="AlphaFoldDB" id="A0AAV4R8V4"/>
<name>A0AAV4R8V4_CAEEX</name>
<gene>
    <name evidence="2" type="ORF">CEXT_202411</name>
</gene>
<dbReference type="Proteomes" id="UP001054945">
    <property type="component" value="Unassembled WGS sequence"/>
</dbReference>
<feature type="region of interest" description="Disordered" evidence="1">
    <location>
        <begin position="1"/>
        <end position="24"/>
    </location>
</feature>
<dbReference type="EMBL" id="BPLR01007397">
    <property type="protein sequence ID" value="GIY16670.1"/>
    <property type="molecule type" value="Genomic_DNA"/>
</dbReference>
<evidence type="ECO:0000313" key="2">
    <source>
        <dbReference type="EMBL" id="GIY16670.1"/>
    </source>
</evidence>
<organism evidence="2 3">
    <name type="scientific">Caerostris extrusa</name>
    <name type="common">Bark spider</name>
    <name type="synonym">Caerostris bankana</name>
    <dbReference type="NCBI Taxonomy" id="172846"/>
    <lineage>
        <taxon>Eukaryota</taxon>
        <taxon>Metazoa</taxon>
        <taxon>Ecdysozoa</taxon>
        <taxon>Arthropoda</taxon>
        <taxon>Chelicerata</taxon>
        <taxon>Arachnida</taxon>
        <taxon>Araneae</taxon>
        <taxon>Araneomorphae</taxon>
        <taxon>Entelegynae</taxon>
        <taxon>Araneoidea</taxon>
        <taxon>Araneidae</taxon>
        <taxon>Caerostris</taxon>
    </lineage>
</organism>
<proteinExistence type="predicted"/>